<dbReference type="Pfam" id="PF15410">
    <property type="entry name" value="PH_9"/>
    <property type="match status" value="1"/>
</dbReference>
<dbReference type="Pfam" id="PF00620">
    <property type="entry name" value="RhoGAP"/>
    <property type="match status" value="1"/>
</dbReference>
<protein>
    <recommendedName>
        <fullName evidence="7">Rho GTPase activating protein</fullName>
    </recommendedName>
</protein>
<feature type="domain" description="Rho-GAP" evidence="5">
    <location>
        <begin position="243"/>
        <end position="433"/>
    </location>
</feature>
<feature type="compositionally biased region" description="Polar residues" evidence="3">
    <location>
        <begin position="146"/>
        <end position="167"/>
    </location>
</feature>
<dbReference type="InterPro" id="IPR001849">
    <property type="entry name" value="PH_domain"/>
</dbReference>
<accession>A0A7R9CHM8</accession>
<feature type="region of interest" description="Disordered" evidence="3">
    <location>
        <begin position="591"/>
        <end position="620"/>
    </location>
</feature>
<dbReference type="GO" id="GO:0005096">
    <property type="term" value="F:GTPase activator activity"/>
    <property type="evidence" value="ECO:0007669"/>
    <property type="project" value="UniProtKB-KW"/>
</dbReference>
<dbReference type="PANTHER" id="PTHR23175">
    <property type="entry name" value="PDZ DOMAIN-CONTAINING PROTEIN"/>
    <property type="match status" value="1"/>
</dbReference>
<organism evidence="6">
    <name type="scientific">Timema poppense</name>
    <name type="common">Walking stick</name>
    <dbReference type="NCBI Taxonomy" id="170557"/>
    <lineage>
        <taxon>Eukaryota</taxon>
        <taxon>Metazoa</taxon>
        <taxon>Ecdysozoa</taxon>
        <taxon>Arthropoda</taxon>
        <taxon>Hexapoda</taxon>
        <taxon>Insecta</taxon>
        <taxon>Pterygota</taxon>
        <taxon>Neoptera</taxon>
        <taxon>Polyneoptera</taxon>
        <taxon>Phasmatodea</taxon>
        <taxon>Timematodea</taxon>
        <taxon>Timematoidea</taxon>
        <taxon>Timematidae</taxon>
        <taxon>Timema</taxon>
    </lineage>
</organism>
<evidence type="ECO:0000256" key="3">
    <source>
        <dbReference type="SAM" id="MobiDB-lite"/>
    </source>
</evidence>
<feature type="compositionally biased region" description="Polar residues" evidence="3">
    <location>
        <begin position="832"/>
        <end position="845"/>
    </location>
</feature>
<keyword evidence="2" id="KW-0175">Coiled coil</keyword>
<dbReference type="SMART" id="SM00324">
    <property type="entry name" value="RhoGAP"/>
    <property type="match status" value="1"/>
</dbReference>
<dbReference type="SUPFAM" id="SSF48350">
    <property type="entry name" value="GTPase activation domain, GAP"/>
    <property type="match status" value="1"/>
</dbReference>
<feature type="coiled-coil region" evidence="2">
    <location>
        <begin position="656"/>
        <end position="697"/>
    </location>
</feature>
<dbReference type="InterPro" id="IPR041681">
    <property type="entry name" value="PH_9"/>
</dbReference>
<feature type="region of interest" description="Disordered" evidence="3">
    <location>
        <begin position="496"/>
        <end position="574"/>
    </location>
</feature>
<evidence type="ECO:0000259" key="4">
    <source>
        <dbReference type="PROSITE" id="PS50003"/>
    </source>
</evidence>
<feature type="domain" description="PH" evidence="4">
    <location>
        <begin position="1"/>
        <end position="106"/>
    </location>
</feature>
<dbReference type="AlphaFoldDB" id="A0A7R9CHM8"/>
<dbReference type="InterPro" id="IPR011993">
    <property type="entry name" value="PH-like_dom_sf"/>
</dbReference>
<gene>
    <name evidence="6" type="ORF">TPSB3V08_LOCUS222</name>
</gene>
<dbReference type="PANTHER" id="PTHR23175:SF23">
    <property type="entry name" value="PDZ DOMAIN-CONTAINING PROTEIN"/>
    <property type="match status" value="1"/>
</dbReference>
<dbReference type="PROSITE" id="PS50238">
    <property type="entry name" value="RHOGAP"/>
    <property type="match status" value="1"/>
</dbReference>
<feature type="compositionally biased region" description="Low complexity" evidence="3">
    <location>
        <begin position="518"/>
        <end position="528"/>
    </location>
</feature>
<dbReference type="PROSITE" id="PS50003">
    <property type="entry name" value="PH_DOMAIN"/>
    <property type="match status" value="1"/>
</dbReference>
<sequence length="943" mass="103637">MTYVPDEPYTYSSCLPISFGGGHGLLTRRRLRRWNSSGSWTPLNISEGESSQSVDVRHSQVDIAGDYTKKKHVLRLNTQSCSELLLQAEDASDMAQWIKALQDQAGSPAEDCSSGGSTKQQQGASSVSTSRLSPLPAHKGIRKLTSFRNRSPTGQSPVNKTRKPSQTEIEGNILLGDIPYLEYVPITSVDVERSFSRPITLTKEQDMERSSSQAVSPHPARIRFSQLPHRSIPRGSDYWHSTRGLSNVTILRVCPSAGSDDTSIVEERGLDIIGIYRVPGNTAAVSSLTEGINKGFDCVNLQQDPRWSDVNVISSLLKLFFRRLPDSLLTTELYPHFIEADKIDDSNRRLVTIKKLVHELPDHHFETLKFLLFHLKRVVDHCDKNKMEARNLAIVFGPTLVRAGDDNMVTMVTDMSHQCRIVESLITHVDWFFSDEDPEDSFPFSVPQDGAELEPATANQNLLLSNIQKVEGMKAESPSRDISAKDIVSSIISAANRKMQKAKSRKGGGGGGGGGGSSNATSGTSGATEDGRETFTETMQDRGDDKQLPGSKQTKNGDTVDVDRPQQSSPSSAVAFSVAYSSNIAKSITTEENSAGSIDNCVSGDQTNNPSGQSMLDDSSQRKGLVIGNDEVAVWTYANLSANTQERIKRFERETKAMLQRDLSRQRRDMEKHEADKKRIEQELQQAKKDLENEDLLDAIADNPSDITKNISDTISHTGVTSRKPPTRDIKYNLSTIGRRLSSSSLPSTSSNTSFGSNASYVSVRSTPLQTSSSHVAMDQMDLSTKGSPLLGFTQTKKLGTTHFFPEAPRGPNTVTISPRNSLPSSGYSSSTLVGTRNVQQTPNRSSTRSHSSLSTVRVSLPGPEKQSLQRSGSVENLQTQLNKLTHNGTLKRMKTGNEQATLLKLLVLLHNCREEELDFSEIFVAEGTGENWTRSKIHLLTH</sequence>
<feature type="compositionally biased region" description="Gly residues" evidence="3">
    <location>
        <begin position="507"/>
        <end position="517"/>
    </location>
</feature>
<feature type="compositionally biased region" description="Low complexity" evidence="3">
    <location>
        <begin position="846"/>
        <end position="861"/>
    </location>
</feature>
<dbReference type="SUPFAM" id="SSF50729">
    <property type="entry name" value="PH domain-like"/>
    <property type="match status" value="1"/>
</dbReference>
<feature type="compositionally biased region" description="Low complexity" evidence="3">
    <location>
        <begin position="818"/>
        <end position="831"/>
    </location>
</feature>
<evidence type="ECO:0000313" key="6">
    <source>
        <dbReference type="EMBL" id="CAD7395522.1"/>
    </source>
</evidence>
<evidence type="ECO:0008006" key="7">
    <source>
        <dbReference type="Google" id="ProtNLM"/>
    </source>
</evidence>
<feature type="compositionally biased region" description="Polar residues" evidence="3">
    <location>
        <begin position="114"/>
        <end position="132"/>
    </location>
</feature>
<dbReference type="InterPro" id="IPR000198">
    <property type="entry name" value="RhoGAP_dom"/>
</dbReference>
<feature type="region of interest" description="Disordered" evidence="3">
    <location>
        <begin position="803"/>
        <end position="874"/>
    </location>
</feature>
<name>A0A7R9CHM8_TIMPO</name>
<proteinExistence type="predicted"/>
<dbReference type="Gene3D" id="2.30.29.30">
    <property type="entry name" value="Pleckstrin-homology domain (PH domain)/Phosphotyrosine-binding domain (PTB)"/>
    <property type="match status" value="1"/>
</dbReference>
<keyword evidence="1" id="KW-0343">GTPase activation</keyword>
<feature type="compositionally biased region" description="Basic and acidic residues" evidence="3">
    <location>
        <begin position="529"/>
        <end position="547"/>
    </location>
</feature>
<dbReference type="Gene3D" id="1.10.555.10">
    <property type="entry name" value="Rho GTPase activation protein"/>
    <property type="match status" value="1"/>
</dbReference>
<dbReference type="InterPro" id="IPR008936">
    <property type="entry name" value="Rho_GTPase_activation_prot"/>
</dbReference>
<feature type="compositionally biased region" description="Polar residues" evidence="3">
    <location>
        <begin position="603"/>
        <end position="618"/>
    </location>
</feature>
<dbReference type="GO" id="GO:0007165">
    <property type="term" value="P:signal transduction"/>
    <property type="evidence" value="ECO:0007669"/>
    <property type="project" value="InterPro"/>
</dbReference>
<reference evidence="6" key="1">
    <citation type="submission" date="2020-11" db="EMBL/GenBank/DDBJ databases">
        <authorList>
            <person name="Tran Van P."/>
        </authorList>
    </citation>
    <scope>NUCLEOTIDE SEQUENCE</scope>
</reference>
<dbReference type="EMBL" id="OD000058">
    <property type="protein sequence ID" value="CAD7395522.1"/>
    <property type="molecule type" value="Genomic_DNA"/>
</dbReference>
<evidence type="ECO:0000256" key="2">
    <source>
        <dbReference type="SAM" id="Coils"/>
    </source>
</evidence>
<feature type="region of interest" description="Disordered" evidence="3">
    <location>
        <begin position="106"/>
        <end position="167"/>
    </location>
</feature>
<evidence type="ECO:0000259" key="5">
    <source>
        <dbReference type="PROSITE" id="PS50238"/>
    </source>
</evidence>
<evidence type="ECO:0000256" key="1">
    <source>
        <dbReference type="ARBA" id="ARBA00022468"/>
    </source>
</evidence>